<dbReference type="InterPro" id="IPR037143">
    <property type="entry name" value="4-PPantetheinyl_Trfase_dom_sf"/>
</dbReference>
<dbReference type="InterPro" id="IPR008278">
    <property type="entry name" value="4-PPantetheinyl_Trfase_dom"/>
</dbReference>
<dbReference type="OrthoDB" id="26719at2759"/>
<keyword evidence="5" id="KW-1185">Reference proteome</keyword>
<dbReference type="EMBL" id="BDGI01000001">
    <property type="protein sequence ID" value="GAV26647.1"/>
    <property type="molecule type" value="Genomic_DNA"/>
</dbReference>
<evidence type="ECO:0000256" key="2">
    <source>
        <dbReference type="ARBA" id="ARBA00022679"/>
    </source>
</evidence>
<dbReference type="PANTHER" id="PTHR12215">
    <property type="entry name" value="PHOSPHOPANTETHEINE TRANSFERASE"/>
    <property type="match status" value="1"/>
</dbReference>
<comment type="caution">
    <text evidence="4">The sequence shown here is derived from an EMBL/GenBank/DDBJ whole genome shotgun (WGS) entry which is preliminary data.</text>
</comment>
<evidence type="ECO:0000256" key="1">
    <source>
        <dbReference type="ARBA" id="ARBA00013172"/>
    </source>
</evidence>
<keyword evidence="2" id="KW-0808">Transferase</keyword>
<evidence type="ECO:0000313" key="5">
    <source>
        <dbReference type="Proteomes" id="UP000186136"/>
    </source>
</evidence>
<protein>
    <recommendedName>
        <fullName evidence="1">holo-[acyl-carrier-protein] synthase</fullName>
        <ecNumber evidence="1">2.7.8.7</ecNumber>
    </recommendedName>
</protein>
<gene>
    <name evidence="4" type="ORF">PMKS-000101</name>
</gene>
<dbReference type="Pfam" id="PF01648">
    <property type="entry name" value="ACPS"/>
    <property type="match status" value="1"/>
</dbReference>
<dbReference type="GO" id="GO:0019878">
    <property type="term" value="P:lysine biosynthetic process via aminoadipic acid"/>
    <property type="evidence" value="ECO:0007669"/>
    <property type="project" value="TreeGrafter"/>
</dbReference>
<dbReference type="Proteomes" id="UP000186136">
    <property type="component" value="Unassembled WGS sequence"/>
</dbReference>
<name>A0A1Q2YAT4_9ASCO</name>
<reference evidence="4 5" key="1">
    <citation type="submission" date="2016-08" db="EMBL/GenBank/DDBJ databases">
        <title>Whole genome shotgun sequence of Pichia membranifaciens KS47-1.</title>
        <authorList>
            <person name="Konishi M."/>
            <person name="Ishida M."/>
            <person name="Arakawa T."/>
            <person name="Kato Y."/>
            <person name="Horiuchi J."/>
        </authorList>
    </citation>
    <scope>NUCLEOTIDE SEQUENCE [LARGE SCALE GENOMIC DNA]</scope>
    <source>
        <strain evidence="4 5">KS47-1</strain>
    </source>
</reference>
<dbReference type="AlphaFoldDB" id="A0A1Q2YAT4"/>
<dbReference type="SUPFAM" id="SSF56214">
    <property type="entry name" value="4'-phosphopantetheinyl transferase"/>
    <property type="match status" value="2"/>
</dbReference>
<dbReference type="Gene3D" id="3.90.470.20">
    <property type="entry name" value="4'-phosphopantetheinyl transferase domain"/>
    <property type="match status" value="2"/>
</dbReference>
<dbReference type="EC" id="2.7.8.7" evidence="1"/>
<sequence length="312" mass="36442">MISKLRQDSEKMTLSLPEIVAKENRDDTLFIFYADLLDGCKDVNESKVVQLLRDDFKFELLLRNFSLSKQLKVRNVRNELDRDVKVINMLILKYVLRCYEEIKVQSHEWEESRNEYGKPRLEHRSYQYNISDEVGIVCLAIGFNERLRGSEIGIDLANPEDIQRFGLSDLQNFYKVDFRSIFGPNEIEELDRLFDDLTYDEQLQRLTQMWALKESYCKYLGVGIAAGMENFEFPEPKKFLLIEKDVEGGQDLFEVVARNIEMNKTVNFDVNNGCFQLPQSKLICSVFGDYRKACLVKLDVRNIIKEFTQSGG</sequence>
<evidence type="ECO:0000259" key="3">
    <source>
        <dbReference type="Pfam" id="PF01648"/>
    </source>
</evidence>
<dbReference type="PANTHER" id="PTHR12215:SF15">
    <property type="entry name" value="4'-PHOSPHOPANTETHEINYL TRANSFERASE SUPERFAMILY-RELATED"/>
    <property type="match status" value="1"/>
</dbReference>
<feature type="domain" description="4'-phosphopantetheinyl transferase" evidence="3">
    <location>
        <begin position="152"/>
        <end position="235"/>
    </location>
</feature>
<organism evidence="4 5">
    <name type="scientific">Pichia membranifaciens</name>
    <dbReference type="NCBI Taxonomy" id="4926"/>
    <lineage>
        <taxon>Eukaryota</taxon>
        <taxon>Fungi</taxon>
        <taxon>Dikarya</taxon>
        <taxon>Ascomycota</taxon>
        <taxon>Saccharomycotina</taxon>
        <taxon>Pichiomycetes</taxon>
        <taxon>Pichiales</taxon>
        <taxon>Pichiaceae</taxon>
        <taxon>Pichia</taxon>
    </lineage>
</organism>
<proteinExistence type="predicted"/>
<evidence type="ECO:0000313" key="4">
    <source>
        <dbReference type="EMBL" id="GAV26647.1"/>
    </source>
</evidence>
<dbReference type="InterPro" id="IPR050559">
    <property type="entry name" value="P-Pant_transferase_sf"/>
</dbReference>
<accession>A0A1Q2YAT4</accession>
<dbReference type="GO" id="GO:0008897">
    <property type="term" value="F:holo-[acyl-carrier-protein] synthase activity"/>
    <property type="evidence" value="ECO:0007669"/>
    <property type="project" value="UniProtKB-EC"/>
</dbReference>
<dbReference type="GO" id="GO:0000287">
    <property type="term" value="F:magnesium ion binding"/>
    <property type="evidence" value="ECO:0007669"/>
    <property type="project" value="InterPro"/>
</dbReference>
<dbReference type="GO" id="GO:0005829">
    <property type="term" value="C:cytosol"/>
    <property type="evidence" value="ECO:0007669"/>
    <property type="project" value="TreeGrafter"/>
</dbReference>